<feature type="region of interest" description="Disordered" evidence="1">
    <location>
        <begin position="1"/>
        <end position="91"/>
    </location>
</feature>
<evidence type="ECO:0000256" key="1">
    <source>
        <dbReference type="SAM" id="MobiDB-lite"/>
    </source>
</evidence>
<feature type="compositionally biased region" description="Polar residues" evidence="1">
    <location>
        <begin position="42"/>
        <end position="60"/>
    </location>
</feature>
<dbReference type="Proteomes" id="UP001390339">
    <property type="component" value="Unassembled WGS sequence"/>
</dbReference>
<protein>
    <submittedName>
        <fullName evidence="2">Uncharacterized protein</fullName>
    </submittedName>
</protein>
<sequence>MSRSKPDTREAHLFNLEERNDEENAVCGSKSSTADSPFYDYTETSFNVAPMNATSTEAQASSRSGPGPTMTTPSPETSETQKASMSTQVLASDGYATSNDRYYHMDEAIKAMNAARKIAPSMLRSLLDQTGQALLLTAADYLQPMNDKSFKKSQVFSPMALSCARTAETTSQRKFVREDLLRRLRTLEYYDTGPSETMLQRMLLAQVGSLNEQSALADHPFDSTLKPAVDSHGFSDASFDVLAYLSHKHSRRETDPRFWNQDGTSDFSDDRMASICHHEFIQFIVDLRCSSGVRSIPSDQNDPSTMVSDYVKSCIEWCAIVISVDCELFDTSRSAEDPRPLRQAWRGKLLLYTTTSIEDGVMSLSIGSG</sequence>
<keyword evidence="3" id="KW-1185">Reference proteome</keyword>
<evidence type="ECO:0000313" key="2">
    <source>
        <dbReference type="EMBL" id="KAK8877637.1"/>
    </source>
</evidence>
<dbReference type="EMBL" id="JAPCWZ010000002">
    <property type="protein sequence ID" value="KAK8877637.1"/>
    <property type="molecule type" value="Genomic_DNA"/>
</dbReference>
<name>A0ABR2JJ10_9PEZI</name>
<reference evidence="2 3" key="1">
    <citation type="journal article" date="2024" name="IMA Fungus">
        <title>Apiospora arundinis, a panoply of carbohydrate-active enzymes and secondary metabolites.</title>
        <authorList>
            <person name="Sorensen T."/>
            <person name="Petersen C."/>
            <person name="Muurmann A.T."/>
            <person name="Christiansen J.V."/>
            <person name="Brundto M.L."/>
            <person name="Overgaard C.K."/>
            <person name="Boysen A.T."/>
            <person name="Wollenberg R.D."/>
            <person name="Larsen T.O."/>
            <person name="Sorensen J.L."/>
            <person name="Nielsen K.L."/>
            <person name="Sondergaard T.E."/>
        </authorList>
    </citation>
    <scope>NUCLEOTIDE SEQUENCE [LARGE SCALE GENOMIC DNA]</scope>
    <source>
        <strain evidence="2 3">AAU 773</strain>
    </source>
</reference>
<feature type="compositionally biased region" description="Basic and acidic residues" evidence="1">
    <location>
        <begin position="1"/>
        <end position="18"/>
    </location>
</feature>
<evidence type="ECO:0000313" key="3">
    <source>
        <dbReference type="Proteomes" id="UP001390339"/>
    </source>
</evidence>
<proteinExistence type="predicted"/>
<comment type="caution">
    <text evidence="2">The sequence shown here is derived from an EMBL/GenBank/DDBJ whole genome shotgun (WGS) entry which is preliminary data.</text>
</comment>
<accession>A0ABR2JJ10</accession>
<organism evidence="2 3">
    <name type="scientific">Apiospora arundinis</name>
    <dbReference type="NCBI Taxonomy" id="335852"/>
    <lineage>
        <taxon>Eukaryota</taxon>
        <taxon>Fungi</taxon>
        <taxon>Dikarya</taxon>
        <taxon>Ascomycota</taxon>
        <taxon>Pezizomycotina</taxon>
        <taxon>Sordariomycetes</taxon>
        <taxon>Xylariomycetidae</taxon>
        <taxon>Amphisphaeriales</taxon>
        <taxon>Apiosporaceae</taxon>
        <taxon>Apiospora</taxon>
    </lineage>
</organism>
<gene>
    <name evidence="2" type="ORF">PGQ11_002583</name>
</gene>
<feature type="compositionally biased region" description="Low complexity" evidence="1">
    <location>
        <begin position="61"/>
        <end position="80"/>
    </location>
</feature>
<feature type="compositionally biased region" description="Polar residues" evidence="1">
    <location>
        <begin position="81"/>
        <end position="91"/>
    </location>
</feature>